<keyword evidence="3" id="KW-1185">Reference proteome</keyword>
<feature type="transmembrane region" description="Helical" evidence="1">
    <location>
        <begin position="66"/>
        <end position="87"/>
    </location>
</feature>
<organism evidence="2 3">
    <name type="scientific">Gracilibacillus oryzae</name>
    <dbReference type="NCBI Taxonomy" id="1672701"/>
    <lineage>
        <taxon>Bacteria</taxon>
        <taxon>Bacillati</taxon>
        <taxon>Bacillota</taxon>
        <taxon>Bacilli</taxon>
        <taxon>Bacillales</taxon>
        <taxon>Bacillaceae</taxon>
        <taxon>Gracilibacillus</taxon>
    </lineage>
</organism>
<dbReference type="AlphaFoldDB" id="A0A7C8KWL3"/>
<reference evidence="2 3" key="1">
    <citation type="submission" date="2019-10" db="EMBL/GenBank/DDBJ databases">
        <title>Gracilibacillus sp. nov. isolated from rice seeds.</title>
        <authorList>
            <person name="He S."/>
        </authorList>
    </citation>
    <scope>NUCLEOTIDE SEQUENCE [LARGE SCALE GENOMIC DNA]</scope>
    <source>
        <strain evidence="2 3">TD8</strain>
    </source>
</reference>
<dbReference type="Pfam" id="PF14118">
    <property type="entry name" value="YfzA"/>
    <property type="match status" value="1"/>
</dbReference>
<gene>
    <name evidence="2" type="ORF">F9U64_20345</name>
</gene>
<dbReference type="RefSeq" id="WP_153406712.1">
    <property type="nucleotide sequence ID" value="NZ_ML762451.1"/>
</dbReference>
<sequence length="101" mass="11670">MKETFPARRRKWIINLAAFLVIQFIFFLFHLTGWYPALRDIDGNLFGKIANSVLFTEWFTPYEVPLYNLLAAFFTIALLPPAFIGAVKDLLSQEHSNTSEN</sequence>
<proteinExistence type="predicted"/>
<evidence type="ECO:0000313" key="3">
    <source>
        <dbReference type="Proteomes" id="UP000480246"/>
    </source>
</evidence>
<feature type="transmembrane region" description="Helical" evidence="1">
    <location>
        <begin position="12"/>
        <end position="35"/>
    </location>
</feature>
<name>A0A7C8KWL3_9BACI</name>
<dbReference type="EMBL" id="WEID01000112">
    <property type="protein sequence ID" value="KAB8126254.1"/>
    <property type="molecule type" value="Genomic_DNA"/>
</dbReference>
<evidence type="ECO:0008006" key="4">
    <source>
        <dbReference type="Google" id="ProtNLM"/>
    </source>
</evidence>
<evidence type="ECO:0000313" key="2">
    <source>
        <dbReference type="EMBL" id="KAB8126254.1"/>
    </source>
</evidence>
<dbReference type="Proteomes" id="UP000480246">
    <property type="component" value="Unassembled WGS sequence"/>
</dbReference>
<comment type="caution">
    <text evidence="2">The sequence shown here is derived from an EMBL/GenBank/DDBJ whole genome shotgun (WGS) entry which is preliminary data.</text>
</comment>
<keyword evidence="1" id="KW-1133">Transmembrane helix</keyword>
<keyword evidence="1" id="KW-0812">Transmembrane</keyword>
<evidence type="ECO:0000256" key="1">
    <source>
        <dbReference type="SAM" id="Phobius"/>
    </source>
</evidence>
<protein>
    <recommendedName>
        <fullName evidence="4">YfzA-like protein</fullName>
    </recommendedName>
</protein>
<dbReference type="InterPro" id="IPR025627">
    <property type="entry name" value="YfzA"/>
</dbReference>
<accession>A0A7C8KWL3</accession>
<dbReference type="OrthoDB" id="2638799at2"/>
<keyword evidence="1" id="KW-0472">Membrane</keyword>